<dbReference type="Proteomes" id="UP000285860">
    <property type="component" value="Unassembled WGS sequence"/>
</dbReference>
<protein>
    <submittedName>
        <fullName evidence="2">Uncharacterized protein</fullName>
    </submittedName>
</protein>
<reference evidence="2 3" key="1">
    <citation type="journal article" date="2018" name="Sci. Rep.">
        <title>Characterisation of pathogen-specific regions and novel effector candidates in Fusarium oxysporum f. sp. cepae.</title>
        <authorList>
            <person name="Armitage A.D."/>
            <person name="Taylor A."/>
            <person name="Sobczyk M.K."/>
            <person name="Baxter L."/>
            <person name="Greenfield B.P."/>
            <person name="Bates H.J."/>
            <person name="Wilson F."/>
            <person name="Jackson A.C."/>
            <person name="Ott S."/>
            <person name="Harrison R.J."/>
            <person name="Clarkson J.P."/>
        </authorList>
    </citation>
    <scope>NUCLEOTIDE SEQUENCE [LARGE SCALE GENOMIC DNA]</scope>
    <source>
        <strain evidence="2 3">Fo_A28</strain>
    </source>
</reference>
<sequence length="83" mass="9373">NVTNRARQSDQASWRSQLNQVSQPGWQSPEALGRLPLRRIQRMSTLATFTISRPPICSSPSPPSRIRDDILFVIQNAEDLGKE</sequence>
<organism evidence="2 3">
    <name type="scientific">Fusarium oxysporum</name>
    <name type="common">Fusarium vascular wilt</name>
    <dbReference type="NCBI Taxonomy" id="5507"/>
    <lineage>
        <taxon>Eukaryota</taxon>
        <taxon>Fungi</taxon>
        <taxon>Dikarya</taxon>
        <taxon>Ascomycota</taxon>
        <taxon>Pezizomycotina</taxon>
        <taxon>Sordariomycetes</taxon>
        <taxon>Hypocreomycetidae</taxon>
        <taxon>Hypocreales</taxon>
        <taxon>Nectriaceae</taxon>
        <taxon>Fusarium</taxon>
        <taxon>Fusarium oxysporum species complex</taxon>
    </lineage>
</organism>
<name>A0A420MDI5_FUSOX</name>
<gene>
    <name evidence="2" type="ORF">BFJ68_g18606</name>
</gene>
<dbReference type="EMBL" id="MRCY01002067">
    <property type="protein sequence ID" value="RKK66156.1"/>
    <property type="molecule type" value="Genomic_DNA"/>
</dbReference>
<feature type="non-terminal residue" evidence="2">
    <location>
        <position position="1"/>
    </location>
</feature>
<accession>A0A420MDI5</accession>
<proteinExistence type="predicted"/>
<evidence type="ECO:0000256" key="1">
    <source>
        <dbReference type="SAM" id="MobiDB-lite"/>
    </source>
</evidence>
<feature type="compositionally biased region" description="Polar residues" evidence="1">
    <location>
        <begin position="1"/>
        <end position="26"/>
    </location>
</feature>
<comment type="caution">
    <text evidence="2">The sequence shown here is derived from an EMBL/GenBank/DDBJ whole genome shotgun (WGS) entry which is preliminary data.</text>
</comment>
<feature type="region of interest" description="Disordered" evidence="1">
    <location>
        <begin position="1"/>
        <end position="33"/>
    </location>
</feature>
<evidence type="ECO:0000313" key="2">
    <source>
        <dbReference type="EMBL" id="RKK66156.1"/>
    </source>
</evidence>
<evidence type="ECO:0000313" key="3">
    <source>
        <dbReference type="Proteomes" id="UP000285860"/>
    </source>
</evidence>
<dbReference type="AlphaFoldDB" id="A0A420MDI5"/>